<feature type="region of interest" description="Disordered" evidence="5">
    <location>
        <begin position="1"/>
        <end position="131"/>
    </location>
</feature>
<evidence type="ECO:0000313" key="9">
    <source>
        <dbReference type="Proteomes" id="UP000018050"/>
    </source>
</evidence>
<evidence type="ECO:0000259" key="7">
    <source>
        <dbReference type="PROSITE" id="PS50850"/>
    </source>
</evidence>
<feature type="compositionally biased region" description="Low complexity" evidence="5">
    <location>
        <begin position="72"/>
        <end position="107"/>
    </location>
</feature>
<dbReference type="Pfam" id="PF07690">
    <property type="entry name" value="MFS_1"/>
    <property type="match status" value="1"/>
</dbReference>
<comment type="subcellular location">
    <subcellularLocation>
        <location evidence="1">Membrane</location>
        <topology evidence="1">Multi-pass membrane protein</topology>
    </subcellularLocation>
</comment>
<dbReference type="PANTHER" id="PTHR24064">
    <property type="entry name" value="SOLUTE CARRIER FAMILY 22 MEMBER"/>
    <property type="match status" value="1"/>
</dbReference>
<dbReference type="EMBL" id="HG670314">
    <property type="protein sequence ID" value="CDI76108.1"/>
    <property type="molecule type" value="Genomic_DNA"/>
</dbReference>
<dbReference type="GeneID" id="25269697"/>
<keyword evidence="4 6" id="KW-0472">Membrane</keyword>
<feature type="transmembrane region" description="Helical" evidence="6">
    <location>
        <begin position="536"/>
        <end position="557"/>
    </location>
</feature>
<organism evidence="8 9">
    <name type="scientific">Eimeria acervulina</name>
    <name type="common">Coccidian parasite</name>
    <dbReference type="NCBI Taxonomy" id="5801"/>
    <lineage>
        <taxon>Eukaryota</taxon>
        <taxon>Sar</taxon>
        <taxon>Alveolata</taxon>
        <taxon>Apicomplexa</taxon>
        <taxon>Conoidasida</taxon>
        <taxon>Coccidia</taxon>
        <taxon>Eucoccidiorida</taxon>
        <taxon>Eimeriorina</taxon>
        <taxon>Eimeriidae</taxon>
        <taxon>Eimeria</taxon>
    </lineage>
</organism>
<dbReference type="OMA" id="RGPIFIL"/>
<proteinExistence type="predicted"/>
<protein>
    <submittedName>
        <fullName evidence="8">Transporter, putative</fullName>
    </submittedName>
</protein>
<feature type="transmembrane region" description="Helical" evidence="6">
    <location>
        <begin position="218"/>
        <end position="241"/>
    </location>
</feature>
<dbReference type="GO" id="GO:0022857">
    <property type="term" value="F:transmembrane transporter activity"/>
    <property type="evidence" value="ECO:0007669"/>
    <property type="project" value="InterPro"/>
</dbReference>
<evidence type="ECO:0000256" key="5">
    <source>
        <dbReference type="SAM" id="MobiDB-lite"/>
    </source>
</evidence>
<dbReference type="Pfam" id="PF00083">
    <property type="entry name" value="Sugar_tr"/>
    <property type="match status" value="1"/>
</dbReference>
<feature type="transmembrane region" description="Helical" evidence="6">
    <location>
        <begin position="314"/>
        <end position="335"/>
    </location>
</feature>
<reference evidence="8" key="2">
    <citation type="submission" date="2013-10" db="EMBL/GenBank/DDBJ databases">
        <authorList>
            <person name="Aslett M."/>
        </authorList>
    </citation>
    <scope>NUCLEOTIDE SEQUENCE</scope>
    <source>
        <strain evidence="8">Houghton</strain>
    </source>
</reference>
<dbReference type="Gene3D" id="1.20.1250.20">
    <property type="entry name" value="MFS general substrate transporter like domains"/>
    <property type="match status" value="1"/>
</dbReference>
<dbReference type="SUPFAM" id="SSF103473">
    <property type="entry name" value="MFS general substrate transporter"/>
    <property type="match status" value="1"/>
</dbReference>
<dbReference type="VEuPathDB" id="ToxoDB:EAH_00016270"/>
<dbReference type="InterPro" id="IPR020846">
    <property type="entry name" value="MFS_dom"/>
</dbReference>
<feature type="transmembrane region" description="Helical" evidence="6">
    <location>
        <begin position="356"/>
        <end position="381"/>
    </location>
</feature>
<dbReference type="PROSITE" id="PS50850">
    <property type="entry name" value="MFS"/>
    <property type="match status" value="1"/>
</dbReference>
<feature type="compositionally biased region" description="Polar residues" evidence="5">
    <location>
        <begin position="121"/>
        <end position="131"/>
    </location>
</feature>
<feature type="transmembrane region" description="Helical" evidence="6">
    <location>
        <begin position="505"/>
        <end position="524"/>
    </location>
</feature>
<dbReference type="InterPro" id="IPR036259">
    <property type="entry name" value="MFS_trans_sf"/>
</dbReference>
<feature type="transmembrane region" description="Helical" evidence="6">
    <location>
        <begin position="287"/>
        <end position="308"/>
    </location>
</feature>
<feature type="transmembrane region" description="Helical" evidence="6">
    <location>
        <begin position="601"/>
        <end position="620"/>
    </location>
</feature>
<evidence type="ECO:0000256" key="1">
    <source>
        <dbReference type="ARBA" id="ARBA00004141"/>
    </source>
</evidence>
<feature type="compositionally biased region" description="Polar residues" evidence="5">
    <location>
        <begin position="7"/>
        <end position="22"/>
    </location>
</feature>
<keyword evidence="2 6" id="KW-0812">Transmembrane</keyword>
<evidence type="ECO:0000313" key="8">
    <source>
        <dbReference type="EMBL" id="CDI76108.1"/>
    </source>
</evidence>
<feature type="domain" description="Major facilitator superfamily (MFS) profile" evidence="7">
    <location>
        <begin position="217"/>
        <end position="624"/>
    </location>
</feature>
<evidence type="ECO:0000256" key="4">
    <source>
        <dbReference type="ARBA" id="ARBA00023136"/>
    </source>
</evidence>
<evidence type="ECO:0000256" key="3">
    <source>
        <dbReference type="ARBA" id="ARBA00022989"/>
    </source>
</evidence>
<dbReference type="GO" id="GO:0016020">
    <property type="term" value="C:membrane"/>
    <property type="evidence" value="ECO:0007669"/>
    <property type="project" value="UniProtKB-SubCell"/>
</dbReference>
<reference evidence="8" key="1">
    <citation type="submission" date="2013-10" db="EMBL/GenBank/DDBJ databases">
        <title>Genomic analysis of the causative agents of coccidiosis in chickens.</title>
        <authorList>
            <person name="Reid A.J."/>
            <person name="Blake D."/>
            <person name="Billington K."/>
            <person name="Browne H."/>
            <person name="Dunn M."/>
            <person name="Hung S."/>
            <person name="Kawahara F."/>
            <person name="Miranda-Saavedra D."/>
            <person name="Mourier T."/>
            <person name="Nagra H."/>
            <person name="Otto T.D."/>
            <person name="Rawlings N."/>
            <person name="Sanchez A."/>
            <person name="Sanders M."/>
            <person name="Subramaniam C."/>
            <person name="Tay Y."/>
            <person name="Dear P."/>
            <person name="Doerig C."/>
            <person name="Gruber A."/>
            <person name="Parkinson J."/>
            <person name="Shirley M."/>
            <person name="Wan K.L."/>
            <person name="Berriman M."/>
            <person name="Tomley F."/>
            <person name="Pain A."/>
        </authorList>
    </citation>
    <scope>NUCLEOTIDE SEQUENCE</scope>
    <source>
        <strain evidence="8">Houghton</strain>
    </source>
</reference>
<keyword evidence="3 6" id="KW-1133">Transmembrane helix</keyword>
<keyword evidence="9" id="KW-1185">Reference proteome</keyword>
<feature type="compositionally biased region" description="Low complexity" evidence="5">
    <location>
        <begin position="38"/>
        <end position="49"/>
    </location>
</feature>
<dbReference type="AlphaFoldDB" id="U6G9W0"/>
<feature type="transmembrane region" description="Helical" evidence="6">
    <location>
        <begin position="387"/>
        <end position="405"/>
    </location>
</feature>
<gene>
    <name evidence="8" type="ORF">EAH_00016270</name>
</gene>
<dbReference type="InterPro" id="IPR005828">
    <property type="entry name" value="MFS_sugar_transport-like"/>
</dbReference>
<dbReference type="Proteomes" id="UP000018050">
    <property type="component" value="Unassembled WGS sequence"/>
</dbReference>
<feature type="transmembrane region" description="Helical" evidence="6">
    <location>
        <begin position="481"/>
        <end position="499"/>
    </location>
</feature>
<name>U6G9W0_EIMAC</name>
<feature type="transmembrane region" description="Helical" evidence="6">
    <location>
        <begin position="569"/>
        <end position="589"/>
    </location>
</feature>
<evidence type="ECO:0000256" key="6">
    <source>
        <dbReference type="SAM" id="Phobius"/>
    </source>
</evidence>
<dbReference type="InterPro" id="IPR011701">
    <property type="entry name" value="MFS"/>
</dbReference>
<evidence type="ECO:0000256" key="2">
    <source>
        <dbReference type="ARBA" id="ARBA00022692"/>
    </source>
</evidence>
<dbReference type="OrthoDB" id="433512at2759"/>
<dbReference type="RefSeq" id="XP_013253293.1">
    <property type="nucleotide sequence ID" value="XM_013397839.1"/>
</dbReference>
<feature type="transmembrane region" description="Helical" evidence="6">
    <location>
        <begin position="261"/>
        <end position="280"/>
    </location>
</feature>
<accession>U6G9W0</accession>
<sequence length="653" mass="68882">MAFLSSGRASPTSSCISDNINPSSPPRDTRSTQPVAPSPSQENPQQQQQHPPPTQQPDCNSNISLSPPPPSSVLELPSAPSASASAAATATAAAAADTSRSTTPATTEDQAGGPLSEAHTPKTNSGSSSAQDAFILKMSPPLGKMLSEEVTSTCGWAEGSKLSQGTAANASAAARDAAAQNEDISEVSLSGNSRQSLSIASGEAAEGAAGETAKRQSLLVPCLAVFSSNYNFVVTSIALFLMNQDPVYRQTLESVVGNGTIKMLSYAGAIAGMCIMGHLGDLIGRRLAMICTLFLVAFGALGSAVFSWGSALSVTIILGVFRFVLGVGSGGVYPLSAVTAAEGSNSIKEDDRCLRVSWAYSMNVPGILFPYVLALLLWWWSSASVEVCFRVLLCFGAVPAFLVWLPAWRLKDSREYVHPNFASKLLHVFVKRAYWRQLLGTGVCWLLYDVTAYGILLVQPEITELIWGKKTVVEDVIKQNILLNAIGIPGCYMGILVLRQMGVKWLQFWGFVGLAGSAFLLAAAAHALEGCGWAQLALLAVVNFFINWGASITTFILPSVVFPPSVRSTYAGISAAMGKVGAVGGIYIMKMALANWGLCPMMICAGVPSLIAAALTFFFVSPSPQSATAALKDCFGSLGGCIPFVDCRRRRKM</sequence>